<dbReference type="GO" id="GO:0003677">
    <property type="term" value="F:DNA binding"/>
    <property type="evidence" value="ECO:0007669"/>
    <property type="project" value="UniProtKB-KW"/>
</dbReference>
<proteinExistence type="predicted"/>
<evidence type="ECO:0000256" key="2">
    <source>
        <dbReference type="ARBA" id="ARBA00023125"/>
    </source>
</evidence>
<dbReference type="SUPFAM" id="SSF51306">
    <property type="entry name" value="LexA/Signal peptidase"/>
    <property type="match status" value="1"/>
</dbReference>
<evidence type="ECO:0000259" key="4">
    <source>
        <dbReference type="Pfam" id="PF00717"/>
    </source>
</evidence>
<dbReference type="CDD" id="cd06529">
    <property type="entry name" value="S24_LexA-like"/>
    <property type="match status" value="1"/>
</dbReference>
<gene>
    <name evidence="5" type="ORF">PMYSY11_3159</name>
</gene>
<protein>
    <submittedName>
        <fullName evidence="5">HTH-type transcriptional regulator PrtR (Modular protein)</fullName>
    </submittedName>
</protein>
<reference evidence="5" key="1">
    <citation type="submission" date="2019-02" db="EMBL/GenBank/DDBJ databases">
        <authorList>
            <consortium name="Genoscope - CEA"/>
            <person name="William W."/>
        </authorList>
    </citation>
    <scope>NUCLEOTIDE SEQUENCE [LARGE SCALE GENOMIC DNA]</scope>
    <source>
        <strain evidence="5">YSy11</strain>
    </source>
</reference>
<dbReference type="Gene3D" id="2.10.109.10">
    <property type="entry name" value="Umud Fragment, subunit A"/>
    <property type="match status" value="1"/>
</dbReference>
<dbReference type="InterPro" id="IPR039418">
    <property type="entry name" value="LexA-like"/>
</dbReference>
<dbReference type="Pfam" id="PF00717">
    <property type="entry name" value="Peptidase_S24"/>
    <property type="match status" value="1"/>
</dbReference>
<evidence type="ECO:0000256" key="1">
    <source>
        <dbReference type="ARBA" id="ARBA00023015"/>
    </source>
</evidence>
<dbReference type="PANTHER" id="PTHR40661">
    <property type="match status" value="1"/>
</dbReference>
<sequence>MARDLAISGGLNLDGPLCGNTAIAGSKSGEVGKFYIQNAREALLATPRKLLVVRGEVHRNLPSGSFTSKITSDVYQVKGIYRPAISISNRAMDIRKIRQMRLRQLIDDQFGGVDAVFAGKIGRAPSYIARMFTKKAEHHRNISEQMAREIERICGLEPAWLDRAPEGGELELISDPSEAVMGGKVEVWGDETPLPEDTVAIPFLKEVELSAGSGRLAVELNEQRRLRFGKYSLRNQGIDPANARCVSITGNSMEPVLRNNSTVGVDLGNTRIIDGDMYAVNHGGQLRVKQVYRLPGGGLRLRSFNRDEHPDEEYSQSQVQEHDIVVLGRVFWSGSFH</sequence>
<dbReference type="PANTHER" id="PTHR40661:SF2">
    <property type="entry name" value="HTH-TYPE TRANSCRIPTIONAL REGULATOR PRTR"/>
    <property type="match status" value="1"/>
</dbReference>
<name>A0A653E6P4_9PSED</name>
<feature type="domain" description="Peptidase S24/S26A/S26B/S26C" evidence="4">
    <location>
        <begin position="208"/>
        <end position="330"/>
    </location>
</feature>
<dbReference type="InterPro" id="IPR015927">
    <property type="entry name" value="Peptidase_S24_S26A/B/C"/>
</dbReference>
<evidence type="ECO:0000313" key="5">
    <source>
        <dbReference type="EMBL" id="VEV98203.1"/>
    </source>
</evidence>
<keyword evidence="1" id="KW-0805">Transcription regulation</keyword>
<keyword evidence="2" id="KW-0238">DNA-binding</keyword>
<dbReference type="EMBL" id="LR215729">
    <property type="protein sequence ID" value="VEV98203.1"/>
    <property type="molecule type" value="Genomic_DNA"/>
</dbReference>
<dbReference type="InterPro" id="IPR036286">
    <property type="entry name" value="LexA/Signal_pep-like_sf"/>
</dbReference>
<organism evidence="5">
    <name type="scientific">Pseudomonas marincola</name>
    <dbReference type="NCBI Taxonomy" id="437900"/>
    <lineage>
        <taxon>Bacteria</taxon>
        <taxon>Pseudomonadati</taxon>
        <taxon>Pseudomonadota</taxon>
        <taxon>Gammaproteobacteria</taxon>
        <taxon>Pseudomonadales</taxon>
        <taxon>Pseudomonadaceae</taxon>
        <taxon>Pseudomonas</taxon>
    </lineage>
</organism>
<keyword evidence="3" id="KW-0804">Transcription</keyword>
<evidence type="ECO:0000256" key="3">
    <source>
        <dbReference type="ARBA" id="ARBA00023163"/>
    </source>
</evidence>
<dbReference type="AlphaFoldDB" id="A0A653E6P4"/>
<accession>A0A653E6P4</accession>